<comment type="similarity">
    <text evidence="2">Belongs to the outer membrane factor (OMF) (TC 1.B.17) family.</text>
</comment>
<keyword evidence="7" id="KW-0998">Cell outer membrane</keyword>
<dbReference type="RefSeq" id="WP_272086301.1">
    <property type="nucleotide sequence ID" value="NZ_JAQNDL010000001.1"/>
</dbReference>
<keyword evidence="3" id="KW-0813">Transport</keyword>
<keyword evidence="5" id="KW-0812">Transmembrane</keyword>
<keyword evidence="6" id="KW-0472">Membrane</keyword>
<dbReference type="PANTHER" id="PTHR30026:SF23">
    <property type="entry name" value="TO APRF-PUTATIVE OUTER MEMBRANE EFFLUX PROTEIN OR SECRETED ALKALINE PHOSPHATASE-RELATED"/>
    <property type="match status" value="1"/>
</dbReference>
<proteinExistence type="inferred from homology"/>
<evidence type="ECO:0000256" key="1">
    <source>
        <dbReference type="ARBA" id="ARBA00004442"/>
    </source>
</evidence>
<organism evidence="9 10">
    <name type="scientific">Nannocystis bainbridge</name>
    <dbReference type="NCBI Taxonomy" id="2995303"/>
    <lineage>
        <taxon>Bacteria</taxon>
        <taxon>Pseudomonadati</taxon>
        <taxon>Myxococcota</taxon>
        <taxon>Polyangia</taxon>
        <taxon>Nannocystales</taxon>
        <taxon>Nannocystaceae</taxon>
        <taxon>Nannocystis</taxon>
    </lineage>
</organism>
<feature type="region of interest" description="Disordered" evidence="8">
    <location>
        <begin position="35"/>
        <end position="128"/>
    </location>
</feature>
<dbReference type="SUPFAM" id="SSF56954">
    <property type="entry name" value="Outer membrane efflux proteins (OEP)"/>
    <property type="match status" value="1"/>
</dbReference>
<evidence type="ECO:0000256" key="5">
    <source>
        <dbReference type="ARBA" id="ARBA00022692"/>
    </source>
</evidence>
<reference evidence="9 10" key="1">
    <citation type="submission" date="2022-11" db="EMBL/GenBank/DDBJ databases">
        <title>Minimal conservation of predation-associated metabolite biosynthetic gene clusters underscores biosynthetic potential of Myxococcota including descriptions for ten novel species: Archangium lansinium sp. nov., Myxococcus landrumus sp. nov., Nannocystis bai.</title>
        <authorList>
            <person name="Ahearne A."/>
            <person name="Stevens C."/>
            <person name="Dowd S."/>
        </authorList>
    </citation>
    <scope>NUCLEOTIDE SEQUENCE [LARGE SCALE GENOMIC DNA]</scope>
    <source>
        <strain evidence="9 10">BB15-2</strain>
    </source>
</reference>
<evidence type="ECO:0000256" key="8">
    <source>
        <dbReference type="SAM" id="MobiDB-lite"/>
    </source>
</evidence>
<keyword evidence="4" id="KW-1134">Transmembrane beta strand</keyword>
<evidence type="ECO:0000256" key="2">
    <source>
        <dbReference type="ARBA" id="ARBA00007613"/>
    </source>
</evidence>
<sequence>MPLDPAGPGRYFPSGSVLGLTVTVLAALLDAPAPGTLDPNTGMPVDVQQRANPPPVEARPAPGVNFGQSPTSVTPPATRPPTSSDPSAPRTPLMRPRPEAAPTNMPPGTGPSDQATQPSAPAPDPASLYPLSFAAESLSLSDVLKSALDGNIDLRNSAIDIAITEKQITAALGAYDVFFLAGATASKAVTPQRGSQLTFNVGQQQLSGNFGFERKLESGGTVNFTVTTTRSSTLQPLNIQNAAAGVRSLNAYFVSPSLTLTHPLLRNAGVRVNRADIDRARIARTQMEANQLQMAQTAIHDIILAYWDVLFASRDLENKRRSASTTSEQHRRVKAEVAAGRKSQLDLDTIYQSLVARENEVVLAENTLLDRSLTLRQFMGQDFSGRKVLGVLPQTDPQALAPREIDLEGEIKKAFQANPQLRSLEIGIASRRVDELVAANARLPILDFRFQFAPQGRSIDQIANVDTGISAKRASWPEAFQNFFTATDVAKVNFNTGPFADFNISGSLNFNFDIQGRTPKANHERVVLEIRKAEYNLQKSQQQISMSVIRSVNAMRTASARLTITSEAVRLAESNLRAEEARFRVGRSTSYDVLFRQDELALAQFNALSAQIDYLRATVELQTLTGQLLPSYGLELSGAAAPRQSSSPTGGRYR</sequence>
<dbReference type="EMBL" id="JAQNDL010000001">
    <property type="protein sequence ID" value="MDC0717817.1"/>
    <property type="molecule type" value="Genomic_DNA"/>
</dbReference>
<evidence type="ECO:0000256" key="7">
    <source>
        <dbReference type="ARBA" id="ARBA00023237"/>
    </source>
</evidence>
<dbReference type="InterPro" id="IPR003423">
    <property type="entry name" value="OMP_efflux"/>
</dbReference>
<dbReference type="Proteomes" id="UP001221686">
    <property type="component" value="Unassembled WGS sequence"/>
</dbReference>
<comment type="subcellular location">
    <subcellularLocation>
        <location evidence="1">Cell outer membrane</location>
    </subcellularLocation>
</comment>
<dbReference type="InterPro" id="IPR051906">
    <property type="entry name" value="TolC-like"/>
</dbReference>
<evidence type="ECO:0000256" key="3">
    <source>
        <dbReference type="ARBA" id="ARBA00022448"/>
    </source>
</evidence>
<feature type="compositionally biased region" description="Polar residues" evidence="8">
    <location>
        <begin position="66"/>
        <end position="86"/>
    </location>
</feature>
<gene>
    <name evidence="9" type="ORF">POL25_13005</name>
</gene>
<dbReference type="Pfam" id="PF02321">
    <property type="entry name" value="OEP"/>
    <property type="match status" value="1"/>
</dbReference>
<comment type="caution">
    <text evidence="9">The sequence shown here is derived from an EMBL/GenBank/DDBJ whole genome shotgun (WGS) entry which is preliminary data.</text>
</comment>
<protein>
    <submittedName>
        <fullName evidence="9">TolC family protein</fullName>
    </submittedName>
</protein>
<evidence type="ECO:0000256" key="6">
    <source>
        <dbReference type="ARBA" id="ARBA00023136"/>
    </source>
</evidence>
<evidence type="ECO:0000313" key="9">
    <source>
        <dbReference type="EMBL" id="MDC0717817.1"/>
    </source>
</evidence>
<name>A0ABT5DW02_9BACT</name>
<keyword evidence="10" id="KW-1185">Reference proteome</keyword>
<evidence type="ECO:0000256" key="4">
    <source>
        <dbReference type="ARBA" id="ARBA00022452"/>
    </source>
</evidence>
<dbReference type="PANTHER" id="PTHR30026">
    <property type="entry name" value="OUTER MEMBRANE PROTEIN TOLC"/>
    <property type="match status" value="1"/>
</dbReference>
<dbReference type="Gene3D" id="1.20.1600.10">
    <property type="entry name" value="Outer membrane efflux proteins (OEP)"/>
    <property type="match status" value="1"/>
</dbReference>
<accession>A0ABT5DW02</accession>
<evidence type="ECO:0000313" key="10">
    <source>
        <dbReference type="Proteomes" id="UP001221686"/>
    </source>
</evidence>